<evidence type="ECO:0000256" key="6">
    <source>
        <dbReference type="SAM" id="SignalP"/>
    </source>
</evidence>
<feature type="transmembrane region" description="Helical" evidence="5">
    <location>
        <begin position="270"/>
        <end position="293"/>
    </location>
</feature>
<feature type="binding site" evidence="3">
    <location>
        <position position="365"/>
    </location>
    <ligand>
        <name>ATP</name>
        <dbReference type="ChEBI" id="CHEBI:30616"/>
    </ligand>
</feature>
<evidence type="ECO:0000313" key="9">
    <source>
        <dbReference type="Proteomes" id="UP000734854"/>
    </source>
</evidence>
<feature type="chain" id="PRO_5035307706" description="Protein kinase domain-containing protein" evidence="6">
    <location>
        <begin position="22"/>
        <end position="639"/>
    </location>
</feature>
<accession>A0A8J5HX42</accession>
<keyword evidence="1 3" id="KW-0547">Nucleotide-binding</keyword>
<dbReference type="InterPro" id="IPR017441">
    <property type="entry name" value="Protein_kinase_ATP_BS"/>
</dbReference>
<evidence type="ECO:0000256" key="4">
    <source>
        <dbReference type="SAM" id="MobiDB-lite"/>
    </source>
</evidence>
<dbReference type="PROSITE" id="PS00109">
    <property type="entry name" value="PROTEIN_KINASE_TYR"/>
    <property type="match status" value="1"/>
</dbReference>
<protein>
    <recommendedName>
        <fullName evidence="7">Protein kinase domain-containing protein</fullName>
    </recommendedName>
</protein>
<evidence type="ECO:0000256" key="3">
    <source>
        <dbReference type="PROSITE-ProRule" id="PRU10141"/>
    </source>
</evidence>
<evidence type="ECO:0000313" key="8">
    <source>
        <dbReference type="EMBL" id="KAG6533522.1"/>
    </source>
</evidence>
<dbReference type="CDD" id="cd14066">
    <property type="entry name" value="STKc_IRAK"/>
    <property type="match status" value="1"/>
</dbReference>
<dbReference type="Proteomes" id="UP000734854">
    <property type="component" value="Unassembled WGS sequence"/>
</dbReference>
<dbReference type="GO" id="GO:0005524">
    <property type="term" value="F:ATP binding"/>
    <property type="evidence" value="ECO:0007669"/>
    <property type="project" value="UniProtKB-UniRule"/>
</dbReference>
<dbReference type="PANTHER" id="PTHR46008">
    <property type="entry name" value="LEAF RUST 10 DISEASE-RESISTANCE LOCUS RECEPTOR-LIKE PROTEIN KINASE-LIKE 1.4"/>
    <property type="match status" value="1"/>
</dbReference>
<feature type="signal peptide" evidence="6">
    <location>
        <begin position="1"/>
        <end position="21"/>
    </location>
</feature>
<evidence type="ECO:0000256" key="2">
    <source>
        <dbReference type="ARBA" id="ARBA00022840"/>
    </source>
</evidence>
<comment type="caution">
    <text evidence="8">The sequence shown here is derived from an EMBL/GenBank/DDBJ whole genome shotgun (WGS) entry which is preliminary data.</text>
</comment>
<keyword evidence="6" id="KW-0732">Signal</keyword>
<dbReference type="InterPro" id="IPR008266">
    <property type="entry name" value="Tyr_kinase_AS"/>
</dbReference>
<sequence>MTFFSLLAILSLSLVAAAAAAAELRTSPPPPPPPPPPGDGRKAQPCSPLSSMTHHFRYDSSLGCGNSCFQIKCSGNNSALSINSGTFLLLGLHRNASLLLSLPLPPSDSSTCPSLPNASLDFSGSPFLPSRDVCRHLAALGTCGSALPSHFSSSPCRRSSWETRLLSHPELLFRVCPRVAPSRSPSPSAARACHAGEDVAFAISEFLARGFVVEWNSSTHPHPYLAKCSSCNSSATETCGFNGSASDKPFLCFPTAENLGRSGSPASRRLLPITAFLFSVACVFLLFISLWAATVSFRRRCRWGDHGSDPMTDFLLRHHIQQPIYSYEQLRASTNGFDPRRKIGDGGFGSVYLAHLNDGRVAAVKRLHRHHPPAAATKSFCNEILILSSLRHPNLVRLHGYCCDPRGLLLVYDYVPNGTLADHLHCSRSPYSKPRTLPWAVRLDIALQTAAAIEYLHFSLKPPVVHRDITSTNIFVERDMRVKVGDFGLSRLLTLSEPSSSLGRPAEYVCCTGPQGTPGYLDPEYHRSFRLTEKSDVYSFGVVLLELVTGLKAVDVSRHRSEMALVDMVVSKIHMGALHQVVDPVLLEEGKEVMAMAEAVVELAFRCVAGDKDDRPDARELVEELKRIRSKIVDPPKAT</sequence>
<name>A0A8J5HX42_ZINOF</name>
<dbReference type="GO" id="GO:0004672">
    <property type="term" value="F:protein kinase activity"/>
    <property type="evidence" value="ECO:0007669"/>
    <property type="project" value="InterPro"/>
</dbReference>
<keyword evidence="2 3" id="KW-0067">ATP-binding</keyword>
<dbReference type="PROSITE" id="PS50011">
    <property type="entry name" value="PROTEIN_KINASE_DOM"/>
    <property type="match status" value="1"/>
</dbReference>
<feature type="compositionally biased region" description="Pro residues" evidence="4">
    <location>
        <begin position="27"/>
        <end position="38"/>
    </location>
</feature>
<gene>
    <name evidence="8" type="ORF">ZIOFF_007397</name>
</gene>
<keyword evidence="5" id="KW-0472">Membrane</keyword>
<reference evidence="8 9" key="1">
    <citation type="submission" date="2020-08" db="EMBL/GenBank/DDBJ databases">
        <title>Plant Genome Project.</title>
        <authorList>
            <person name="Zhang R.-G."/>
        </authorList>
    </citation>
    <scope>NUCLEOTIDE SEQUENCE [LARGE SCALE GENOMIC DNA]</scope>
    <source>
        <tissue evidence="8">Rhizome</tissue>
    </source>
</reference>
<keyword evidence="9" id="KW-1185">Reference proteome</keyword>
<feature type="domain" description="Protein kinase" evidence="7">
    <location>
        <begin position="337"/>
        <end position="628"/>
    </location>
</feature>
<keyword evidence="5" id="KW-0812">Transmembrane</keyword>
<dbReference type="AlphaFoldDB" id="A0A8J5HX42"/>
<feature type="region of interest" description="Disordered" evidence="4">
    <location>
        <begin position="24"/>
        <end position="46"/>
    </location>
</feature>
<dbReference type="PROSITE" id="PS00107">
    <property type="entry name" value="PROTEIN_KINASE_ATP"/>
    <property type="match status" value="1"/>
</dbReference>
<keyword evidence="5" id="KW-1133">Transmembrane helix</keyword>
<evidence type="ECO:0000259" key="7">
    <source>
        <dbReference type="PROSITE" id="PS50011"/>
    </source>
</evidence>
<evidence type="ECO:0000256" key="5">
    <source>
        <dbReference type="SAM" id="Phobius"/>
    </source>
</evidence>
<dbReference type="InterPro" id="IPR000719">
    <property type="entry name" value="Prot_kinase_dom"/>
</dbReference>
<dbReference type="EMBL" id="JACMSC010000002">
    <property type="protein sequence ID" value="KAG6533522.1"/>
    <property type="molecule type" value="Genomic_DNA"/>
</dbReference>
<proteinExistence type="predicted"/>
<dbReference type="PANTHER" id="PTHR46008:SF18">
    <property type="entry name" value="PROTEIN KINASE DOMAIN-CONTAINING PROTEIN"/>
    <property type="match status" value="1"/>
</dbReference>
<dbReference type="Pfam" id="PF00069">
    <property type="entry name" value="Pkinase"/>
    <property type="match status" value="1"/>
</dbReference>
<evidence type="ECO:0000256" key="1">
    <source>
        <dbReference type="ARBA" id="ARBA00022741"/>
    </source>
</evidence>
<organism evidence="8 9">
    <name type="scientific">Zingiber officinale</name>
    <name type="common">Ginger</name>
    <name type="synonym">Amomum zingiber</name>
    <dbReference type="NCBI Taxonomy" id="94328"/>
    <lineage>
        <taxon>Eukaryota</taxon>
        <taxon>Viridiplantae</taxon>
        <taxon>Streptophyta</taxon>
        <taxon>Embryophyta</taxon>
        <taxon>Tracheophyta</taxon>
        <taxon>Spermatophyta</taxon>
        <taxon>Magnoliopsida</taxon>
        <taxon>Liliopsida</taxon>
        <taxon>Zingiberales</taxon>
        <taxon>Zingiberaceae</taxon>
        <taxon>Zingiber</taxon>
    </lineage>
</organism>
<dbReference type="OrthoDB" id="635774at2759"/>